<reference evidence="2 3" key="1">
    <citation type="submission" date="2020-09" db="EMBL/GenBank/DDBJ databases">
        <title>Investigation of environmental microbe.</title>
        <authorList>
            <person name="Ou Y."/>
            <person name="Kang Q."/>
        </authorList>
    </citation>
    <scope>NUCLEOTIDE SEQUENCE [LARGE SCALE GENOMIC DNA]</scope>
    <source>
        <strain evidence="2 3">KJZ-9</strain>
    </source>
</reference>
<proteinExistence type="predicted"/>
<evidence type="ECO:0000256" key="1">
    <source>
        <dbReference type="SAM" id="SignalP"/>
    </source>
</evidence>
<dbReference type="PROSITE" id="PS51318">
    <property type="entry name" value="TAT"/>
    <property type="match status" value="1"/>
</dbReference>
<keyword evidence="1" id="KW-0732">Signal</keyword>
<organism evidence="2 3">
    <name type="scientific">Rothia amarae</name>
    <dbReference type="NCBI Taxonomy" id="169480"/>
    <lineage>
        <taxon>Bacteria</taxon>
        <taxon>Bacillati</taxon>
        <taxon>Actinomycetota</taxon>
        <taxon>Actinomycetes</taxon>
        <taxon>Micrococcales</taxon>
        <taxon>Micrococcaceae</taxon>
        <taxon>Rothia</taxon>
    </lineage>
</organism>
<feature type="chain" id="PRO_5028860457" evidence="1">
    <location>
        <begin position="30"/>
        <end position="187"/>
    </location>
</feature>
<name>A0A7H2BN50_9MICC</name>
<dbReference type="InterPro" id="IPR006311">
    <property type="entry name" value="TAT_signal"/>
</dbReference>
<dbReference type="EMBL" id="CP061538">
    <property type="protein sequence ID" value="QNV41096.1"/>
    <property type="molecule type" value="Genomic_DNA"/>
</dbReference>
<dbReference type="KEGG" id="rama:IDM48_10725"/>
<dbReference type="AlphaFoldDB" id="A0A7H2BN50"/>
<feature type="signal peptide" evidence="1">
    <location>
        <begin position="1"/>
        <end position="29"/>
    </location>
</feature>
<keyword evidence="3" id="KW-1185">Reference proteome</keyword>
<evidence type="ECO:0000313" key="2">
    <source>
        <dbReference type="EMBL" id="QNV41096.1"/>
    </source>
</evidence>
<protein>
    <submittedName>
        <fullName evidence="2">Uncharacterized protein</fullName>
    </submittedName>
</protein>
<sequence>MNISRRQTLTGAAWSVPVVIASAAVPAYAASGIFAVNFDGGGGANGWQNSVYLNFGTSNGSTQTLTKPVTLTINVIGLNTNTTTQRSFIIGSSNGTLGTRTYTAATRTTTFTWTIPAGTSIPPLATGGNALPDILFSFGDGLAGVNRITNKIVVTAVNGASLSQTLPVDSSVLKDKNKGAISPDGIY</sequence>
<accession>A0A7H2BN50</accession>
<dbReference type="Proteomes" id="UP000516421">
    <property type="component" value="Chromosome"/>
</dbReference>
<dbReference type="RefSeq" id="WP_190618791.1">
    <property type="nucleotide sequence ID" value="NZ_CP061538.1"/>
</dbReference>
<gene>
    <name evidence="2" type="ORF">IDM48_10725</name>
</gene>
<evidence type="ECO:0000313" key="3">
    <source>
        <dbReference type="Proteomes" id="UP000516421"/>
    </source>
</evidence>